<dbReference type="InterPro" id="IPR001387">
    <property type="entry name" value="Cro/C1-type_HTH"/>
</dbReference>
<dbReference type="PANTHER" id="PTHR40661:SF3">
    <property type="entry name" value="FELS-1 PROPHAGE TRANSCRIPTIONAL REGULATOR"/>
    <property type="match status" value="1"/>
</dbReference>
<dbReference type="InterPro" id="IPR039418">
    <property type="entry name" value="LexA-like"/>
</dbReference>
<evidence type="ECO:0000313" key="6">
    <source>
        <dbReference type="Proteomes" id="UP000584824"/>
    </source>
</evidence>
<accession>A0A7W6P077</accession>
<protein>
    <submittedName>
        <fullName evidence="5">SOS-response transcriptional repressor LexA</fullName>
    </submittedName>
</protein>
<keyword evidence="3" id="KW-0804">Transcription</keyword>
<keyword evidence="6" id="KW-1185">Reference proteome</keyword>
<dbReference type="Gene3D" id="1.10.260.40">
    <property type="entry name" value="lambda repressor-like DNA-binding domains"/>
    <property type="match status" value="1"/>
</dbReference>
<dbReference type="GO" id="GO:0003677">
    <property type="term" value="F:DNA binding"/>
    <property type="evidence" value="ECO:0007669"/>
    <property type="project" value="UniProtKB-KW"/>
</dbReference>
<evidence type="ECO:0000256" key="1">
    <source>
        <dbReference type="ARBA" id="ARBA00023015"/>
    </source>
</evidence>
<dbReference type="EMBL" id="JACIDU010000005">
    <property type="protein sequence ID" value="MBB4103039.1"/>
    <property type="molecule type" value="Genomic_DNA"/>
</dbReference>
<evidence type="ECO:0000256" key="3">
    <source>
        <dbReference type="ARBA" id="ARBA00023163"/>
    </source>
</evidence>
<dbReference type="SMART" id="SM00530">
    <property type="entry name" value="HTH_XRE"/>
    <property type="match status" value="1"/>
</dbReference>
<evidence type="ECO:0000256" key="2">
    <source>
        <dbReference type="ARBA" id="ARBA00023125"/>
    </source>
</evidence>
<keyword evidence="1" id="KW-0805">Transcription regulation</keyword>
<dbReference type="InterPro" id="IPR015927">
    <property type="entry name" value="Peptidase_S24_S26A/B/C"/>
</dbReference>
<organism evidence="5 6">
    <name type="scientific">Allorhizobium borbori</name>
    <dbReference type="NCBI Taxonomy" id="485907"/>
    <lineage>
        <taxon>Bacteria</taxon>
        <taxon>Pseudomonadati</taxon>
        <taxon>Pseudomonadota</taxon>
        <taxon>Alphaproteobacteria</taxon>
        <taxon>Hyphomicrobiales</taxon>
        <taxon>Rhizobiaceae</taxon>
        <taxon>Rhizobium/Agrobacterium group</taxon>
        <taxon>Allorhizobium</taxon>
    </lineage>
</organism>
<dbReference type="SUPFAM" id="SSF47413">
    <property type="entry name" value="lambda repressor-like DNA-binding domains"/>
    <property type="match status" value="1"/>
</dbReference>
<comment type="caution">
    <text evidence="5">The sequence shown here is derived from an EMBL/GenBank/DDBJ whole genome shotgun (WGS) entry which is preliminary data.</text>
</comment>
<dbReference type="AlphaFoldDB" id="A0A7W6P077"/>
<dbReference type="InterPro" id="IPR036286">
    <property type="entry name" value="LexA/Signal_pep-like_sf"/>
</dbReference>
<proteinExistence type="predicted"/>
<dbReference type="Pfam" id="PF00717">
    <property type="entry name" value="Peptidase_S24"/>
    <property type="match status" value="1"/>
</dbReference>
<evidence type="ECO:0000259" key="4">
    <source>
        <dbReference type="PROSITE" id="PS50943"/>
    </source>
</evidence>
<dbReference type="RefSeq" id="WP_183791193.1">
    <property type="nucleotide sequence ID" value="NZ_JACIDU010000005.1"/>
</dbReference>
<dbReference type="InterPro" id="IPR010982">
    <property type="entry name" value="Lambda_DNA-bd_dom_sf"/>
</dbReference>
<sequence length="230" mass="25535">MRDISLIDKGNVPLAVRNQPRDNSRMEKSATAAILSRIEKRRKALKLSARKISIAAGYGPDLIRDWRGPKSPQPRLDSLEAVARVLGVTAGWLAFGEDGEAPEAKTVPVISWVAAGSFTDAFPYGDVEDARRIPTDIDHSDHCFALEVHGDSMDLIAPDRSIIIVDPTSRELLSKKYYVFRQGDEVTFKQFLSNPDRLHPFSSNRDHEAMPVTEETSVVGRVIRVIVDVS</sequence>
<name>A0A7W6P077_9HYPH</name>
<feature type="domain" description="HTH cro/C1-type" evidence="4">
    <location>
        <begin position="38"/>
        <end position="93"/>
    </location>
</feature>
<evidence type="ECO:0000313" key="5">
    <source>
        <dbReference type="EMBL" id="MBB4103039.1"/>
    </source>
</evidence>
<keyword evidence="2" id="KW-0238">DNA-binding</keyword>
<dbReference type="Proteomes" id="UP000584824">
    <property type="component" value="Unassembled WGS sequence"/>
</dbReference>
<dbReference type="SUPFAM" id="SSF51306">
    <property type="entry name" value="LexA/Signal peptidase"/>
    <property type="match status" value="1"/>
</dbReference>
<dbReference type="PROSITE" id="PS50943">
    <property type="entry name" value="HTH_CROC1"/>
    <property type="match status" value="1"/>
</dbReference>
<dbReference type="PANTHER" id="PTHR40661">
    <property type="match status" value="1"/>
</dbReference>
<gene>
    <name evidence="5" type="ORF">GGQ66_001594</name>
</gene>
<dbReference type="CDD" id="cd06529">
    <property type="entry name" value="S24_LexA-like"/>
    <property type="match status" value="1"/>
</dbReference>
<dbReference type="Gene3D" id="2.10.109.10">
    <property type="entry name" value="Umud Fragment, subunit A"/>
    <property type="match status" value="1"/>
</dbReference>
<reference evidence="5 6" key="1">
    <citation type="submission" date="2020-08" db="EMBL/GenBank/DDBJ databases">
        <title>Genomic Encyclopedia of Type Strains, Phase IV (KMG-IV): sequencing the most valuable type-strain genomes for metagenomic binning, comparative biology and taxonomic classification.</title>
        <authorList>
            <person name="Goeker M."/>
        </authorList>
    </citation>
    <scope>NUCLEOTIDE SEQUENCE [LARGE SCALE GENOMIC DNA]</scope>
    <source>
        <strain evidence="5 6">DSM 26385</strain>
    </source>
</reference>